<dbReference type="Proteomes" id="UP000078454">
    <property type="component" value="Unassembled WGS sequence"/>
</dbReference>
<dbReference type="AlphaFoldDB" id="A0A198A5I0"/>
<keyword evidence="1" id="KW-0472">Membrane</keyword>
<feature type="transmembrane region" description="Helical" evidence="1">
    <location>
        <begin position="12"/>
        <end position="31"/>
    </location>
</feature>
<keyword evidence="1" id="KW-1133">Transmembrane helix</keyword>
<feature type="transmembrane region" description="Helical" evidence="1">
    <location>
        <begin position="85"/>
        <end position="106"/>
    </location>
</feature>
<evidence type="ECO:0000313" key="2">
    <source>
        <dbReference type="EMBL" id="OAS16392.1"/>
    </source>
</evidence>
<dbReference type="STRING" id="1850517.A8708_20460"/>
<dbReference type="InterPro" id="IPR019690">
    <property type="entry name" value="DUF2569"/>
</dbReference>
<comment type="caution">
    <text evidence="2">The sequence shown here is derived from an EMBL/GenBank/DDBJ whole genome shotgun (WGS) entry which is preliminary data.</text>
</comment>
<accession>A0A198A5I0</accession>
<keyword evidence="3" id="KW-1185">Reference proteome</keyword>
<dbReference type="EMBL" id="LYPB01000076">
    <property type="protein sequence ID" value="OAS16392.1"/>
    <property type="molecule type" value="Genomic_DNA"/>
</dbReference>
<dbReference type="Pfam" id="PF10754">
    <property type="entry name" value="DUF2569"/>
    <property type="match status" value="1"/>
</dbReference>
<gene>
    <name evidence="2" type="ORF">A8708_20460</name>
</gene>
<evidence type="ECO:0000313" key="3">
    <source>
        <dbReference type="Proteomes" id="UP000078454"/>
    </source>
</evidence>
<feature type="transmembrane region" description="Helical" evidence="1">
    <location>
        <begin position="112"/>
        <end position="131"/>
    </location>
</feature>
<feature type="transmembrane region" description="Helical" evidence="1">
    <location>
        <begin position="51"/>
        <end position="73"/>
    </location>
</feature>
<name>A0A198A5I0_9BACL</name>
<reference evidence="2 3" key="1">
    <citation type="submission" date="2016-05" db="EMBL/GenBank/DDBJ databases">
        <title>Paenibacillus sp. 1ZS3-15 nov., isolated from the rhizosphere soil.</title>
        <authorList>
            <person name="Zhang X.X."/>
            <person name="Zhang J."/>
        </authorList>
    </citation>
    <scope>NUCLEOTIDE SEQUENCE [LARGE SCALE GENOMIC DNA]</scope>
    <source>
        <strain evidence="2 3">1ZS3-15</strain>
    </source>
</reference>
<proteinExistence type="predicted"/>
<organism evidence="2 3">
    <name type="scientific">Paenibacillus oryzisoli</name>
    <dbReference type="NCBI Taxonomy" id="1850517"/>
    <lineage>
        <taxon>Bacteria</taxon>
        <taxon>Bacillati</taxon>
        <taxon>Bacillota</taxon>
        <taxon>Bacilli</taxon>
        <taxon>Bacillales</taxon>
        <taxon>Paenibacillaceae</taxon>
        <taxon>Paenibacillus</taxon>
    </lineage>
</organism>
<keyword evidence="1" id="KW-0812">Transmembrane</keyword>
<sequence>MMITEENYSKPVGGWLLIYVVTLLISAALYGMGTINGFSQFIRDFQERNGILFIIDIGTIIKLLLSVLILYLFMTKQSYTYKIIIGFELFCILIRALSLGGVIIRYHVIPNSFYVSILIGLFSMAWILYFMKSKRVRATFVN</sequence>
<protein>
    <recommendedName>
        <fullName evidence="4">DUF2569 domain-containing protein</fullName>
    </recommendedName>
</protein>
<evidence type="ECO:0008006" key="4">
    <source>
        <dbReference type="Google" id="ProtNLM"/>
    </source>
</evidence>
<evidence type="ECO:0000256" key="1">
    <source>
        <dbReference type="SAM" id="Phobius"/>
    </source>
</evidence>